<sequence>MYKHFLITRFNIKVKNWNQTKSGNEVVGTQWLTDRFKLFETYCLPSVQNQSNQNFTWLVFFDLHTPEFFKEKISRLQQEYPVFSPVYIDDAAEFRPTIISEMQAKTTAENDYIITSRIDNDDLIHKDFIQTIQYLFKPIHNLVIDFRKGFQMVIEDDRNEIVKKENKFSPFTSIVEKRDAAASVFSREHKQWADSAHVTVYTEKRLWVTVVHPNNIWNAQNPNLKRAYTFNNIDFGVRKEAVPQSKMLQSALYNLRIDARQSLSSIKKIGKILTTNLTLRKA</sequence>
<dbReference type="Proteomes" id="UP000184368">
    <property type="component" value="Unassembled WGS sequence"/>
</dbReference>
<dbReference type="GO" id="GO:0016740">
    <property type="term" value="F:transferase activity"/>
    <property type="evidence" value="ECO:0007669"/>
    <property type="project" value="UniProtKB-KW"/>
</dbReference>
<keyword evidence="1" id="KW-0808">Transferase</keyword>
<name>A0A1M5I650_9BACT</name>
<dbReference type="RefSeq" id="WP_073047821.1">
    <property type="nucleotide sequence ID" value="NZ_FQUO01000022.1"/>
</dbReference>
<protein>
    <submittedName>
        <fullName evidence="1">Putative rhamnosyl transferase</fullName>
    </submittedName>
</protein>
<dbReference type="InterPro" id="IPR021466">
    <property type="entry name" value="Put_rhamnosyl_transferase"/>
</dbReference>
<dbReference type="EMBL" id="FQUO01000022">
    <property type="protein sequence ID" value="SHG23828.1"/>
    <property type="molecule type" value="Genomic_DNA"/>
</dbReference>
<evidence type="ECO:0000313" key="1">
    <source>
        <dbReference type="EMBL" id="SHG23828.1"/>
    </source>
</evidence>
<reference evidence="1 2" key="1">
    <citation type="submission" date="2016-11" db="EMBL/GenBank/DDBJ databases">
        <authorList>
            <person name="Jaros S."/>
            <person name="Januszkiewicz K."/>
            <person name="Wedrychowicz H."/>
        </authorList>
    </citation>
    <scope>NUCLEOTIDE SEQUENCE [LARGE SCALE GENOMIC DNA]</scope>
    <source>
        <strain evidence="1 2">DSM 26897</strain>
    </source>
</reference>
<organism evidence="1 2">
    <name type="scientific">Cnuella takakiae</name>
    <dbReference type="NCBI Taxonomy" id="1302690"/>
    <lineage>
        <taxon>Bacteria</taxon>
        <taxon>Pseudomonadati</taxon>
        <taxon>Bacteroidota</taxon>
        <taxon>Chitinophagia</taxon>
        <taxon>Chitinophagales</taxon>
        <taxon>Chitinophagaceae</taxon>
        <taxon>Cnuella</taxon>
    </lineage>
</organism>
<proteinExistence type="predicted"/>
<dbReference type="AlphaFoldDB" id="A0A1M5I650"/>
<evidence type="ECO:0000313" key="2">
    <source>
        <dbReference type="Proteomes" id="UP000184368"/>
    </source>
</evidence>
<gene>
    <name evidence="1" type="ORF">SAMN05444008_12218</name>
</gene>
<dbReference type="Pfam" id="PF11316">
    <property type="entry name" value="Rhamno_transf"/>
    <property type="match status" value="1"/>
</dbReference>
<accession>A0A1M5I650</accession>
<dbReference type="OrthoDB" id="9771846at2"/>
<keyword evidence="2" id="KW-1185">Reference proteome</keyword>
<dbReference type="STRING" id="1302690.BUE76_15820"/>